<organism evidence="2 3">
    <name type="scientific">Leptomonas pyrrhocoris</name>
    <name type="common">Firebug parasite</name>
    <dbReference type="NCBI Taxonomy" id="157538"/>
    <lineage>
        <taxon>Eukaryota</taxon>
        <taxon>Discoba</taxon>
        <taxon>Euglenozoa</taxon>
        <taxon>Kinetoplastea</taxon>
        <taxon>Metakinetoplastina</taxon>
        <taxon>Trypanosomatida</taxon>
        <taxon>Trypanosomatidae</taxon>
        <taxon>Leishmaniinae</taxon>
        <taxon>Leptomonas</taxon>
    </lineage>
</organism>
<name>A0A0M9FUB2_LEPPY</name>
<dbReference type="GeneID" id="26908160"/>
<dbReference type="RefSeq" id="XP_015654538.1">
    <property type="nucleotide sequence ID" value="XM_015806667.1"/>
</dbReference>
<feature type="region of interest" description="Disordered" evidence="1">
    <location>
        <begin position="107"/>
        <end position="150"/>
    </location>
</feature>
<feature type="compositionally biased region" description="Basic and acidic residues" evidence="1">
    <location>
        <begin position="107"/>
        <end position="117"/>
    </location>
</feature>
<keyword evidence="3" id="KW-1185">Reference proteome</keyword>
<dbReference type="VEuPathDB" id="TriTrypDB:LpyrH10_21_0110"/>
<reference evidence="2 3" key="1">
    <citation type="submission" date="2015-07" db="EMBL/GenBank/DDBJ databases">
        <title>High-quality genome of monoxenous trypanosomatid Leptomonas pyrrhocoris.</title>
        <authorList>
            <person name="Flegontov P."/>
            <person name="Butenko A."/>
            <person name="Firsov S."/>
            <person name="Vlcek C."/>
            <person name="Logacheva M.D."/>
            <person name="Field M."/>
            <person name="Filatov D."/>
            <person name="Flegontova O."/>
            <person name="Gerasimov E."/>
            <person name="Jackson A.P."/>
            <person name="Kelly S."/>
            <person name="Opperdoes F."/>
            <person name="O'Reilly A."/>
            <person name="Votypka J."/>
            <person name="Yurchenko V."/>
            <person name="Lukes J."/>
        </authorList>
    </citation>
    <scope>NUCLEOTIDE SEQUENCE [LARGE SCALE GENOMIC DNA]</scope>
    <source>
        <strain evidence="2">H10</strain>
    </source>
</reference>
<evidence type="ECO:0000256" key="1">
    <source>
        <dbReference type="SAM" id="MobiDB-lite"/>
    </source>
</evidence>
<evidence type="ECO:0000313" key="3">
    <source>
        <dbReference type="Proteomes" id="UP000037923"/>
    </source>
</evidence>
<feature type="compositionally biased region" description="Basic residues" evidence="1">
    <location>
        <begin position="140"/>
        <end position="150"/>
    </location>
</feature>
<evidence type="ECO:0000313" key="2">
    <source>
        <dbReference type="EMBL" id="KPA76099.1"/>
    </source>
</evidence>
<proteinExistence type="predicted"/>
<comment type="caution">
    <text evidence="2">The sequence shown here is derived from an EMBL/GenBank/DDBJ whole genome shotgun (WGS) entry which is preliminary data.</text>
</comment>
<gene>
    <name evidence="2" type="ORF">ABB37_07875</name>
</gene>
<accession>A0A0M9FUB2</accession>
<dbReference type="AlphaFoldDB" id="A0A0M9FUB2"/>
<dbReference type="EMBL" id="LGTL01000021">
    <property type="protein sequence ID" value="KPA76099.1"/>
    <property type="molecule type" value="Genomic_DNA"/>
</dbReference>
<protein>
    <submittedName>
        <fullName evidence="2">Uncharacterized protein</fullName>
    </submittedName>
</protein>
<sequence>MKSFDAFVACCYFPHLSFSVSVSANEASHTHAHPPTLLSTTLKLAYKMEEDVRHPPRRLTCPRGFSSPRKRTNEWRRVTQPMCVSVCVCVCVCVCVSECVCQHRANKQENDNKEKSKSTPKSAVYWTSCLPENAPPETRTHRKKRRKDFL</sequence>
<dbReference type="Proteomes" id="UP000037923">
    <property type="component" value="Unassembled WGS sequence"/>
</dbReference>